<dbReference type="SUPFAM" id="SSF53756">
    <property type="entry name" value="UDP-Glycosyltransferase/glycogen phosphorylase"/>
    <property type="match status" value="1"/>
</dbReference>
<accession>A0AA46DZL7</accession>
<protein>
    <recommendedName>
        <fullName evidence="3 10">Lipid-A-disaccharide synthase</fullName>
        <ecNumber evidence="2 10">2.4.1.182</ecNumber>
    </recommendedName>
</protein>
<dbReference type="GO" id="GO:0009245">
    <property type="term" value="P:lipid A biosynthetic process"/>
    <property type="evidence" value="ECO:0007669"/>
    <property type="project" value="UniProtKB-UniRule"/>
</dbReference>
<dbReference type="PANTHER" id="PTHR30372">
    <property type="entry name" value="LIPID-A-DISACCHARIDE SYNTHASE"/>
    <property type="match status" value="1"/>
</dbReference>
<dbReference type="GO" id="GO:0008915">
    <property type="term" value="F:lipid-A-disaccharide synthase activity"/>
    <property type="evidence" value="ECO:0007669"/>
    <property type="project" value="UniProtKB-UniRule"/>
</dbReference>
<evidence type="ECO:0000256" key="8">
    <source>
        <dbReference type="ARBA" id="ARBA00023098"/>
    </source>
</evidence>
<gene>
    <name evidence="12" type="ORF">EV215_0574</name>
</gene>
<keyword evidence="5" id="KW-0441">Lipid A biosynthesis</keyword>
<keyword evidence="13" id="KW-1185">Reference proteome</keyword>
<dbReference type="Proteomes" id="UP000294678">
    <property type="component" value="Unassembled WGS sequence"/>
</dbReference>
<dbReference type="RefSeq" id="WP_134112476.1">
    <property type="nucleotide sequence ID" value="NZ_SOBG01000002.1"/>
</dbReference>
<evidence type="ECO:0000256" key="6">
    <source>
        <dbReference type="ARBA" id="ARBA00022676"/>
    </source>
</evidence>
<evidence type="ECO:0000256" key="2">
    <source>
        <dbReference type="ARBA" id="ARBA00012687"/>
    </source>
</evidence>
<keyword evidence="4" id="KW-0444">Lipid biosynthesis</keyword>
<keyword evidence="8" id="KW-0443">Lipid metabolism</keyword>
<keyword evidence="7" id="KW-0808">Transferase</keyword>
<proteinExistence type="predicted"/>
<evidence type="ECO:0000313" key="12">
    <source>
        <dbReference type="EMBL" id="TDT71882.1"/>
    </source>
</evidence>
<evidence type="ECO:0000313" key="13">
    <source>
        <dbReference type="Proteomes" id="UP000294678"/>
    </source>
</evidence>
<dbReference type="NCBIfam" id="TIGR00215">
    <property type="entry name" value="lpxB"/>
    <property type="match status" value="1"/>
</dbReference>
<comment type="function">
    <text evidence="1">Condensation of UDP-2,3-diacylglucosamine and 2,3-diacylglucosamine-1-phosphate to form lipid A disaccharide, a precursor of lipid A, a phosphorylated glycolipid that anchors the lipopolysaccharide to the outer membrane of the cell.</text>
</comment>
<dbReference type="EMBL" id="SOBG01000002">
    <property type="protein sequence ID" value="TDT71882.1"/>
    <property type="molecule type" value="Genomic_DNA"/>
</dbReference>
<evidence type="ECO:0000256" key="5">
    <source>
        <dbReference type="ARBA" id="ARBA00022556"/>
    </source>
</evidence>
<evidence type="ECO:0000256" key="7">
    <source>
        <dbReference type="ARBA" id="ARBA00022679"/>
    </source>
</evidence>
<feature type="coiled-coil region" evidence="11">
    <location>
        <begin position="310"/>
        <end position="337"/>
    </location>
</feature>
<organism evidence="12 13">
    <name type="scientific">Hypnocyclicus thermotrophus</name>
    <dbReference type="NCBI Taxonomy" id="1627895"/>
    <lineage>
        <taxon>Bacteria</taxon>
        <taxon>Fusobacteriati</taxon>
        <taxon>Fusobacteriota</taxon>
        <taxon>Fusobacteriia</taxon>
        <taxon>Fusobacteriales</taxon>
        <taxon>Fusobacteriaceae</taxon>
        <taxon>Hypnocyclicus</taxon>
    </lineage>
</organism>
<name>A0AA46DZL7_9FUSO</name>
<keyword evidence="6" id="KW-0328">Glycosyltransferase</keyword>
<evidence type="ECO:0000256" key="9">
    <source>
        <dbReference type="ARBA" id="ARBA00048975"/>
    </source>
</evidence>
<evidence type="ECO:0000256" key="10">
    <source>
        <dbReference type="NCBIfam" id="TIGR00215"/>
    </source>
</evidence>
<dbReference type="Pfam" id="PF02684">
    <property type="entry name" value="LpxB"/>
    <property type="match status" value="1"/>
</dbReference>
<sequence>MKYFVSTGELSGDVHLSYLLNEIKNEDKNAEFYGMAGDNSKKVGVNLLQHIDDIAVMGFKEAAMKYNYLKKKLDFFINFILKNNIKKVILVDYGGFNIKFLEKLKQVDSRIKVYYYIPPKVWIWGEKRVEKLKLADKLLVIFPWELEFYKNKNIDVKYYGNPFIEKYKKIEKKGEKILILPGSRKQEITKILPTLLKVVDKLKNEKFILKLANKKSLSYIKKDLSKYHNLEVSYDELNNCIKKSKYAIATSGTVVLELALLGLPGIVVYKTSIINEIIVRLFIKLKYVSLPNLTLNEEVYPELLQNNFNLDKIIEKIEYIEKNKKEINKKINEIRNKLGGKNIVKKYAQYIINN</sequence>
<dbReference type="GO" id="GO:0005543">
    <property type="term" value="F:phospholipid binding"/>
    <property type="evidence" value="ECO:0007669"/>
    <property type="project" value="TreeGrafter"/>
</dbReference>
<dbReference type="PANTHER" id="PTHR30372:SF4">
    <property type="entry name" value="LIPID-A-DISACCHARIDE SYNTHASE, MITOCHONDRIAL-RELATED"/>
    <property type="match status" value="1"/>
</dbReference>
<dbReference type="InterPro" id="IPR003835">
    <property type="entry name" value="Glyco_trans_19"/>
</dbReference>
<keyword evidence="11" id="KW-0175">Coiled coil</keyword>
<evidence type="ECO:0000256" key="4">
    <source>
        <dbReference type="ARBA" id="ARBA00022516"/>
    </source>
</evidence>
<evidence type="ECO:0000256" key="3">
    <source>
        <dbReference type="ARBA" id="ARBA00020902"/>
    </source>
</evidence>
<comment type="caution">
    <text evidence="12">The sequence shown here is derived from an EMBL/GenBank/DDBJ whole genome shotgun (WGS) entry which is preliminary data.</text>
</comment>
<dbReference type="EC" id="2.4.1.182" evidence="2 10"/>
<evidence type="ECO:0000256" key="1">
    <source>
        <dbReference type="ARBA" id="ARBA00002056"/>
    </source>
</evidence>
<reference evidence="12 13" key="1">
    <citation type="submission" date="2019-03" db="EMBL/GenBank/DDBJ databases">
        <title>Genomic Encyclopedia of Type Strains, Phase IV (KMG-IV): sequencing the most valuable type-strain genomes for metagenomic binning, comparative biology and taxonomic classification.</title>
        <authorList>
            <person name="Goeker M."/>
        </authorList>
    </citation>
    <scope>NUCLEOTIDE SEQUENCE [LARGE SCALE GENOMIC DNA]</scope>
    <source>
        <strain evidence="12 13">DSM 100055</strain>
    </source>
</reference>
<dbReference type="Gene3D" id="3.40.50.2000">
    <property type="entry name" value="Glycogen Phosphorylase B"/>
    <property type="match status" value="1"/>
</dbReference>
<evidence type="ECO:0000256" key="11">
    <source>
        <dbReference type="SAM" id="Coils"/>
    </source>
</evidence>
<comment type="catalytic activity">
    <reaction evidence="9">
        <text>a lipid X + a UDP-2-N,3-O-bis[(3R)-3-hydroxyacyl]-alpha-D-glucosamine = a lipid A disaccharide + UDP + H(+)</text>
        <dbReference type="Rhea" id="RHEA:67828"/>
        <dbReference type="ChEBI" id="CHEBI:15378"/>
        <dbReference type="ChEBI" id="CHEBI:58223"/>
        <dbReference type="ChEBI" id="CHEBI:137748"/>
        <dbReference type="ChEBI" id="CHEBI:176338"/>
        <dbReference type="ChEBI" id="CHEBI:176343"/>
        <dbReference type="EC" id="2.4.1.182"/>
    </reaction>
</comment>
<dbReference type="GO" id="GO:0016020">
    <property type="term" value="C:membrane"/>
    <property type="evidence" value="ECO:0007669"/>
    <property type="project" value="GOC"/>
</dbReference>
<dbReference type="AlphaFoldDB" id="A0AA46DZL7"/>